<name>A0A1Y2MQJ3_PSEAH</name>
<dbReference type="InterPro" id="IPR000073">
    <property type="entry name" value="AB_hydrolase_1"/>
</dbReference>
<evidence type="ECO:0000313" key="2">
    <source>
        <dbReference type="EMBL" id="OSY36748.1"/>
    </source>
</evidence>
<sequence length="308" mass="32791">MWTQAGVTVLGAATIRVTAVIHSRSKACLAYDVAVGERRTLIGGHGLPLGYAEYGRADGPPVLLQHGLFGSAELGEVWADRAERAGIRLVAVERPGYSGSAPAQMRSVADWAGIVDPLLELLGAPVDVVGISAGAPYTYALAALRPERVRAGWLLSGLPYVYDDAVRGHYPDASQRAWEFFGTGEPEQVGSYFAGEHDRFVAAFAEHPPTQRALAANLATGYAGPAREARLQVRPWGFTPADVLRPITAWHSRGDDQVPFDAVEDTIALVPGGRLLEQVEPGHLPSTGTLDALFDALADPDRDPVATP</sequence>
<gene>
    <name evidence="2" type="ORF">BG845_05184</name>
</gene>
<accession>A0A1Y2MQJ3</accession>
<dbReference type="EMBL" id="MIGB01000036">
    <property type="protein sequence ID" value="OSY36748.1"/>
    <property type="molecule type" value="Genomic_DNA"/>
</dbReference>
<dbReference type="AlphaFoldDB" id="A0A1Y2MQJ3"/>
<keyword evidence="3" id="KW-1185">Reference proteome</keyword>
<dbReference type="PANTHER" id="PTHR43433:SF10">
    <property type="entry name" value="AB HYDROLASE-1 DOMAIN-CONTAINING PROTEIN"/>
    <property type="match status" value="1"/>
</dbReference>
<dbReference type="GO" id="GO:0016787">
    <property type="term" value="F:hydrolase activity"/>
    <property type="evidence" value="ECO:0007669"/>
    <property type="project" value="UniProtKB-KW"/>
</dbReference>
<dbReference type="Pfam" id="PF00561">
    <property type="entry name" value="Abhydrolase_1"/>
    <property type="match status" value="1"/>
</dbReference>
<evidence type="ECO:0000313" key="3">
    <source>
        <dbReference type="Proteomes" id="UP000194360"/>
    </source>
</evidence>
<dbReference type="InterPro" id="IPR029058">
    <property type="entry name" value="AB_hydrolase_fold"/>
</dbReference>
<dbReference type="InterPro" id="IPR050471">
    <property type="entry name" value="AB_hydrolase"/>
</dbReference>
<dbReference type="SUPFAM" id="SSF53474">
    <property type="entry name" value="alpha/beta-Hydrolases"/>
    <property type="match status" value="1"/>
</dbReference>
<keyword evidence="2" id="KW-0378">Hydrolase</keyword>
<dbReference type="Gene3D" id="3.40.50.1820">
    <property type="entry name" value="alpha/beta hydrolase"/>
    <property type="match status" value="1"/>
</dbReference>
<comment type="caution">
    <text evidence="2">The sequence shown here is derived from an EMBL/GenBank/DDBJ whole genome shotgun (WGS) entry which is preliminary data.</text>
</comment>
<proteinExistence type="predicted"/>
<dbReference type="Proteomes" id="UP000194360">
    <property type="component" value="Unassembled WGS sequence"/>
</dbReference>
<protein>
    <submittedName>
        <fullName evidence="2">Alpha/beta hydrolase family protein</fullName>
    </submittedName>
</protein>
<evidence type="ECO:0000259" key="1">
    <source>
        <dbReference type="Pfam" id="PF00561"/>
    </source>
</evidence>
<reference evidence="2 3" key="1">
    <citation type="submission" date="2016-09" db="EMBL/GenBank/DDBJ databases">
        <title>Pseudonocardia autotrophica DSM535, a candidate organism with high potential of specific P450 cytochromes.</title>
        <authorList>
            <person name="Grumaz C."/>
            <person name="Vainshtein Y."/>
            <person name="Kirstahler P."/>
            <person name="Sohn K."/>
        </authorList>
    </citation>
    <scope>NUCLEOTIDE SEQUENCE [LARGE SCALE GENOMIC DNA]</scope>
    <source>
        <strain evidence="2 3">DSM 535</strain>
    </source>
</reference>
<feature type="domain" description="AB hydrolase-1" evidence="1">
    <location>
        <begin position="60"/>
        <end position="166"/>
    </location>
</feature>
<organism evidence="2 3">
    <name type="scientific">Pseudonocardia autotrophica</name>
    <name type="common">Amycolata autotrophica</name>
    <name type="synonym">Nocardia autotrophica</name>
    <dbReference type="NCBI Taxonomy" id="2074"/>
    <lineage>
        <taxon>Bacteria</taxon>
        <taxon>Bacillati</taxon>
        <taxon>Actinomycetota</taxon>
        <taxon>Actinomycetes</taxon>
        <taxon>Pseudonocardiales</taxon>
        <taxon>Pseudonocardiaceae</taxon>
        <taxon>Pseudonocardia</taxon>
    </lineage>
</organism>
<dbReference type="STRING" id="2074.BG845_05184"/>
<dbReference type="PANTHER" id="PTHR43433">
    <property type="entry name" value="HYDROLASE, ALPHA/BETA FOLD FAMILY PROTEIN"/>
    <property type="match status" value="1"/>
</dbReference>